<name>A0A9X3RYM2_9ACTN</name>
<feature type="transmembrane region" description="Helical" evidence="1">
    <location>
        <begin position="57"/>
        <end position="79"/>
    </location>
</feature>
<sequence>MVDWDGIERSEEFRELVKKRRSFVVPATIFFLAYYMAFIIVAGYAPDFMGESVYEGLTVGYCYALTQFVMVFVLGIWYLRKAEKEFDPLSDAVAAAGVADEETGRFERGEPRQEVAR</sequence>
<keyword evidence="1" id="KW-1133">Transmembrane helix</keyword>
<protein>
    <submittedName>
        <fullName evidence="2">DUF485 domain-containing protein</fullName>
    </submittedName>
</protein>
<dbReference type="PANTHER" id="PTHR38441:SF1">
    <property type="entry name" value="MEMBRANE PROTEIN"/>
    <property type="match status" value="1"/>
</dbReference>
<feature type="transmembrane region" description="Helical" evidence="1">
    <location>
        <begin position="23"/>
        <end position="45"/>
    </location>
</feature>
<dbReference type="Proteomes" id="UP001149140">
    <property type="component" value="Unassembled WGS sequence"/>
</dbReference>
<dbReference type="RefSeq" id="WP_270038006.1">
    <property type="nucleotide sequence ID" value="NZ_JAPDOD010000002.1"/>
</dbReference>
<accession>A0A9X3RYM2</accession>
<evidence type="ECO:0000313" key="2">
    <source>
        <dbReference type="EMBL" id="MDA0159329.1"/>
    </source>
</evidence>
<keyword evidence="1" id="KW-0812">Transmembrane</keyword>
<dbReference type="EMBL" id="JAPDOD010000002">
    <property type="protein sequence ID" value="MDA0159329.1"/>
    <property type="molecule type" value="Genomic_DNA"/>
</dbReference>
<reference evidence="2" key="1">
    <citation type="submission" date="2022-10" db="EMBL/GenBank/DDBJ databases">
        <title>The WGS of Solirubrobacter ginsenosidimutans DSM 21036.</title>
        <authorList>
            <person name="Jiang Z."/>
        </authorList>
    </citation>
    <scope>NUCLEOTIDE SEQUENCE</scope>
    <source>
        <strain evidence="2">DSM 21036</strain>
    </source>
</reference>
<comment type="caution">
    <text evidence="2">The sequence shown here is derived from an EMBL/GenBank/DDBJ whole genome shotgun (WGS) entry which is preliminary data.</text>
</comment>
<dbReference type="AlphaFoldDB" id="A0A9X3RYM2"/>
<keyword evidence="1" id="KW-0472">Membrane</keyword>
<organism evidence="2 3">
    <name type="scientific">Solirubrobacter ginsenosidimutans</name>
    <dbReference type="NCBI Taxonomy" id="490573"/>
    <lineage>
        <taxon>Bacteria</taxon>
        <taxon>Bacillati</taxon>
        <taxon>Actinomycetota</taxon>
        <taxon>Thermoleophilia</taxon>
        <taxon>Solirubrobacterales</taxon>
        <taxon>Solirubrobacteraceae</taxon>
        <taxon>Solirubrobacter</taxon>
    </lineage>
</organism>
<dbReference type="PANTHER" id="PTHR38441">
    <property type="entry name" value="INTEGRAL MEMBRANE PROTEIN-RELATED"/>
    <property type="match status" value="1"/>
</dbReference>
<evidence type="ECO:0000313" key="3">
    <source>
        <dbReference type="Proteomes" id="UP001149140"/>
    </source>
</evidence>
<keyword evidence="3" id="KW-1185">Reference proteome</keyword>
<dbReference type="Pfam" id="PF04341">
    <property type="entry name" value="DUF485"/>
    <property type="match status" value="1"/>
</dbReference>
<proteinExistence type="predicted"/>
<dbReference type="InterPro" id="IPR007436">
    <property type="entry name" value="DUF485"/>
</dbReference>
<evidence type="ECO:0000256" key="1">
    <source>
        <dbReference type="SAM" id="Phobius"/>
    </source>
</evidence>
<gene>
    <name evidence="2" type="ORF">OM076_03545</name>
</gene>